<dbReference type="PANTHER" id="PTHR46797:SF2">
    <property type="entry name" value="TRANSCRIPTIONAL REGULATOR"/>
    <property type="match status" value="1"/>
</dbReference>
<evidence type="ECO:0000313" key="3">
    <source>
        <dbReference type="EMBL" id="SKC64144.1"/>
    </source>
</evidence>
<dbReference type="PROSITE" id="PS50943">
    <property type="entry name" value="HTH_CROC1"/>
    <property type="match status" value="1"/>
</dbReference>
<dbReference type="RefSeq" id="WP_079491140.1">
    <property type="nucleotide sequence ID" value="NZ_FUZT01000004.1"/>
</dbReference>
<accession>A0A1T5KK60</accession>
<dbReference type="SUPFAM" id="SSF47413">
    <property type="entry name" value="lambda repressor-like DNA-binding domains"/>
    <property type="match status" value="1"/>
</dbReference>
<gene>
    <name evidence="3" type="ORF">SAMN02194393_01902</name>
</gene>
<evidence type="ECO:0000313" key="4">
    <source>
        <dbReference type="Proteomes" id="UP000190285"/>
    </source>
</evidence>
<dbReference type="SMART" id="SM00530">
    <property type="entry name" value="HTH_XRE"/>
    <property type="match status" value="1"/>
</dbReference>
<dbReference type="CDD" id="cd02209">
    <property type="entry name" value="cupin_XRE_C"/>
    <property type="match status" value="1"/>
</dbReference>
<dbReference type="EMBL" id="FUZT01000004">
    <property type="protein sequence ID" value="SKC64144.1"/>
    <property type="molecule type" value="Genomic_DNA"/>
</dbReference>
<dbReference type="GO" id="GO:0003700">
    <property type="term" value="F:DNA-binding transcription factor activity"/>
    <property type="evidence" value="ECO:0007669"/>
    <property type="project" value="TreeGrafter"/>
</dbReference>
<dbReference type="InterPro" id="IPR050807">
    <property type="entry name" value="TransReg_Diox_bact_type"/>
</dbReference>
<feature type="domain" description="HTH cro/C1-type" evidence="2">
    <location>
        <begin position="6"/>
        <end position="60"/>
    </location>
</feature>
<dbReference type="Pfam" id="PF07883">
    <property type="entry name" value="Cupin_2"/>
    <property type="match status" value="1"/>
</dbReference>
<sequence>MIGERIKHHRKKLNLTLKELSKRTALSVGYLSNVERNLTSPTFDNLLKICEVMPINIIDLINDSIPFEPFIKKGDRKLVYSNDYRLGYQYLTDINQKIVGKCQILYKDHKGTECCWGHETDEFGIVIKGSMMIEVYDKTFVLKEGDSIYVKAFTKHVIRKISEEECISYWAAINSKSVKE</sequence>
<dbReference type="SUPFAM" id="SSF51182">
    <property type="entry name" value="RmlC-like cupins"/>
    <property type="match status" value="1"/>
</dbReference>
<keyword evidence="1" id="KW-0238">DNA-binding</keyword>
<dbReference type="InterPro" id="IPR014710">
    <property type="entry name" value="RmlC-like_jellyroll"/>
</dbReference>
<dbReference type="OrthoDB" id="9814553at2"/>
<dbReference type="InterPro" id="IPR011051">
    <property type="entry name" value="RmlC_Cupin_sf"/>
</dbReference>
<proteinExistence type="predicted"/>
<name>A0A1T5KK60_9FIRM</name>
<organism evidence="3 4">
    <name type="scientific">Maledivibacter halophilus</name>
    <dbReference type="NCBI Taxonomy" id="36842"/>
    <lineage>
        <taxon>Bacteria</taxon>
        <taxon>Bacillati</taxon>
        <taxon>Bacillota</taxon>
        <taxon>Clostridia</taxon>
        <taxon>Peptostreptococcales</taxon>
        <taxon>Caminicellaceae</taxon>
        <taxon>Maledivibacter</taxon>
    </lineage>
</organism>
<dbReference type="STRING" id="36842.SAMN02194393_01902"/>
<protein>
    <submittedName>
        <fullName evidence="3">Transcriptional regulator, XRE family with cupin sensor</fullName>
    </submittedName>
</protein>
<dbReference type="Gene3D" id="1.10.260.40">
    <property type="entry name" value="lambda repressor-like DNA-binding domains"/>
    <property type="match status" value="1"/>
</dbReference>
<evidence type="ECO:0000256" key="1">
    <source>
        <dbReference type="ARBA" id="ARBA00023125"/>
    </source>
</evidence>
<dbReference type="InterPro" id="IPR001387">
    <property type="entry name" value="Cro/C1-type_HTH"/>
</dbReference>
<dbReference type="Gene3D" id="2.60.120.10">
    <property type="entry name" value="Jelly Rolls"/>
    <property type="match status" value="1"/>
</dbReference>
<evidence type="ECO:0000259" key="2">
    <source>
        <dbReference type="PROSITE" id="PS50943"/>
    </source>
</evidence>
<dbReference type="AlphaFoldDB" id="A0A1T5KK60"/>
<dbReference type="GO" id="GO:0005829">
    <property type="term" value="C:cytosol"/>
    <property type="evidence" value="ECO:0007669"/>
    <property type="project" value="TreeGrafter"/>
</dbReference>
<dbReference type="PANTHER" id="PTHR46797">
    <property type="entry name" value="HTH-TYPE TRANSCRIPTIONAL REGULATOR"/>
    <property type="match status" value="1"/>
</dbReference>
<dbReference type="Pfam" id="PF01381">
    <property type="entry name" value="HTH_3"/>
    <property type="match status" value="1"/>
</dbReference>
<dbReference type="GO" id="GO:0003677">
    <property type="term" value="F:DNA binding"/>
    <property type="evidence" value="ECO:0007669"/>
    <property type="project" value="UniProtKB-KW"/>
</dbReference>
<dbReference type="CDD" id="cd00093">
    <property type="entry name" value="HTH_XRE"/>
    <property type="match status" value="1"/>
</dbReference>
<dbReference type="Proteomes" id="UP000190285">
    <property type="component" value="Unassembled WGS sequence"/>
</dbReference>
<reference evidence="3 4" key="1">
    <citation type="submission" date="2017-02" db="EMBL/GenBank/DDBJ databases">
        <authorList>
            <person name="Peterson S.W."/>
        </authorList>
    </citation>
    <scope>NUCLEOTIDE SEQUENCE [LARGE SCALE GENOMIC DNA]</scope>
    <source>
        <strain evidence="3 4">M1</strain>
    </source>
</reference>
<dbReference type="InterPro" id="IPR013096">
    <property type="entry name" value="Cupin_2"/>
</dbReference>
<dbReference type="InterPro" id="IPR010982">
    <property type="entry name" value="Lambda_DNA-bd_dom_sf"/>
</dbReference>
<keyword evidence="4" id="KW-1185">Reference proteome</keyword>